<dbReference type="Gene3D" id="1.10.443.10">
    <property type="entry name" value="Intergrase catalytic core"/>
    <property type="match status" value="1"/>
</dbReference>
<dbReference type="GO" id="GO:0006310">
    <property type="term" value="P:DNA recombination"/>
    <property type="evidence" value="ECO:0007669"/>
    <property type="project" value="UniProtKB-KW"/>
</dbReference>
<evidence type="ECO:0000313" key="4">
    <source>
        <dbReference type="Proteomes" id="UP000243250"/>
    </source>
</evidence>
<dbReference type="AlphaFoldDB" id="A0A1I6H6E2"/>
<dbReference type="EMBL" id="FOYS01000003">
    <property type="protein sequence ID" value="SFR50045.1"/>
    <property type="molecule type" value="Genomic_DNA"/>
</dbReference>
<dbReference type="STRING" id="555875.SAMN04488124_1838"/>
<accession>A0A1I6H6E2</accession>
<dbReference type="GO" id="GO:0015074">
    <property type="term" value="P:DNA integration"/>
    <property type="evidence" value="ECO:0007669"/>
    <property type="project" value="InterPro"/>
</dbReference>
<keyword evidence="1" id="KW-0233">DNA recombination</keyword>
<evidence type="ECO:0000259" key="2">
    <source>
        <dbReference type="PROSITE" id="PS51898"/>
    </source>
</evidence>
<dbReference type="PANTHER" id="PTHR30349">
    <property type="entry name" value="PHAGE INTEGRASE-RELATED"/>
    <property type="match status" value="1"/>
</dbReference>
<reference evidence="4" key="1">
    <citation type="submission" date="2016-10" db="EMBL/GenBank/DDBJ databases">
        <authorList>
            <person name="Varghese N."/>
            <person name="Submissions S."/>
        </authorList>
    </citation>
    <scope>NUCLEOTIDE SEQUENCE [LARGE SCALE GENOMIC DNA]</scope>
    <source>
        <strain evidence="4">CGMCC 1.8711</strain>
    </source>
</reference>
<dbReference type="Pfam" id="PF00589">
    <property type="entry name" value="Phage_integrase"/>
    <property type="match status" value="1"/>
</dbReference>
<evidence type="ECO:0000256" key="1">
    <source>
        <dbReference type="ARBA" id="ARBA00023172"/>
    </source>
</evidence>
<dbReference type="InterPro" id="IPR011010">
    <property type="entry name" value="DNA_brk_join_enz"/>
</dbReference>
<dbReference type="SUPFAM" id="SSF56349">
    <property type="entry name" value="DNA breaking-rejoining enzymes"/>
    <property type="match status" value="1"/>
</dbReference>
<dbReference type="RefSeq" id="WP_089879676.1">
    <property type="nucleotide sequence ID" value="NZ_FOYS01000003.1"/>
</dbReference>
<dbReference type="PROSITE" id="PS51898">
    <property type="entry name" value="TYR_RECOMBINASE"/>
    <property type="match status" value="1"/>
</dbReference>
<keyword evidence="4" id="KW-1185">Reference proteome</keyword>
<dbReference type="PANTHER" id="PTHR30349:SF87">
    <property type="entry name" value="TRANSPOSASE A"/>
    <property type="match status" value="1"/>
</dbReference>
<protein>
    <submittedName>
        <fullName evidence="3">Phage integrase family protein</fullName>
    </submittedName>
</protein>
<proteinExistence type="predicted"/>
<dbReference type="InterPro" id="IPR013762">
    <property type="entry name" value="Integrase-like_cat_sf"/>
</dbReference>
<organism evidence="3 4">
    <name type="scientific">Halogeometricum limi</name>
    <dbReference type="NCBI Taxonomy" id="555875"/>
    <lineage>
        <taxon>Archaea</taxon>
        <taxon>Methanobacteriati</taxon>
        <taxon>Methanobacteriota</taxon>
        <taxon>Stenosarchaea group</taxon>
        <taxon>Halobacteria</taxon>
        <taxon>Halobacteriales</taxon>
        <taxon>Haloferacaceae</taxon>
        <taxon>Halogeometricum</taxon>
    </lineage>
</organism>
<name>A0A1I6H6E2_9EURY</name>
<dbReference type="OrthoDB" id="144892at2157"/>
<gene>
    <name evidence="3" type="ORF">SAMN04488124_1838</name>
</gene>
<dbReference type="CDD" id="cd00397">
    <property type="entry name" value="DNA_BRE_C"/>
    <property type="match status" value="1"/>
</dbReference>
<feature type="domain" description="Tyr recombinase" evidence="2">
    <location>
        <begin position="140"/>
        <end position="331"/>
    </location>
</feature>
<dbReference type="GO" id="GO:0003677">
    <property type="term" value="F:DNA binding"/>
    <property type="evidence" value="ECO:0007669"/>
    <property type="project" value="InterPro"/>
</dbReference>
<dbReference type="Proteomes" id="UP000243250">
    <property type="component" value="Unassembled WGS sequence"/>
</dbReference>
<dbReference type="InterPro" id="IPR050090">
    <property type="entry name" value="Tyrosine_recombinase_XerCD"/>
</dbReference>
<dbReference type="InterPro" id="IPR002104">
    <property type="entry name" value="Integrase_catalytic"/>
</dbReference>
<evidence type="ECO:0000313" key="3">
    <source>
        <dbReference type="EMBL" id="SFR50045.1"/>
    </source>
</evidence>
<sequence>MVDINDPKGYEDKKEKALSLLKQAEIDDRDKQAILALYGLRETTGGYEPSTQKTLLTNLKRVAELTEKPITEWEHTPYHSDHTEFFQGISDGSNPNAPDGGYSDSYVGNLRRSVSVFLNHLGREWNEDIKVGQPSDGKITEEDCFTSDETSRLFAMTDGRDSAIIAMWLATGQRLAAMASIRAEDVTINGNRGGFHLNPKAIGLKGAEGYRPLLWSAPYIGRWLDQHPTYPDVDPDAALFVCARSGPEYDLGDPLGPSGFTKLLKRACERAGINQSKAQTHRLRHTAIRRMIRDGLSDQWIKYMVGWSEDSPQLQRYGSLRDKTKARDIEAHYGLNPEDDEDDHQLFENCPACGTPISELIKASYCPSCGLALSHDTERMEAEIENRLWISKK</sequence>